<dbReference type="EMBL" id="KZ502208">
    <property type="protein sequence ID" value="PKU82198.1"/>
    <property type="molecule type" value="Genomic_DNA"/>
</dbReference>
<evidence type="ECO:0000256" key="1">
    <source>
        <dbReference type="SAM" id="MobiDB-lite"/>
    </source>
</evidence>
<gene>
    <name evidence="2" type="ORF">MA16_Dca018596</name>
</gene>
<dbReference type="Proteomes" id="UP000233837">
    <property type="component" value="Unassembled WGS sequence"/>
</dbReference>
<reference evidence="2 3" key="2">
    <citation type="journal article" date="2017" name="Nature">
        <title>The Apostasia genome and the evolution of orchids.</title>
        <authorList>
            <person name="Zhang G.Q."/>
            <person name="Liu K.W."/>
            <person name="Li Z."/>
            <person name="Lohaus R."/>
            <person name="Hsiao Y.Y."/>
            <person name="Niu S.C."/>
            <person name="Wang J.Y."/>
            <person name="Lin Y.C."/>
            <person name="Xu Q."/>
            <person name="Chen L.J."/>
            <person name="Yoshida K."/>
            <person name="Fujiwara S."/>
            <person name="Wang Z.W."/>
            <person name="Zhang Y.Q."/>
            <person name="Mitsuda N."/>
            <person name="Wang M."/>
            <person name="Liu G.H."/>
            <person name="Pecoraro L."/>
            <person name="Huang H.X."/>
            <person name="Xiao X.J."/>
            <person name="Lin M."/>
            <person name="Wu X.Y."/>
            <person name="Wu W.L."/>
            <person name="Chen Y.Y."/>
            <person name="Chang S.B."/>
            <person name="Sakamoto S."/>
            <person name="Ohme-Takagi M."/>
            <person name="Yagi M."/>
            <person name="Zeng S.J."/>
            <person name="Shen C.Y."/>
            <person name="Yeh C.M."/>
            <person name="Luo Y.B."/>
            <person name="Tsai W.C."/>
            <person name="Van de Peer Y."/>
            <person name="Liu Z.J."/>
        </authorList>
    </citation>
    <scope>NUCLEOTIDE SEQUENCE [LARGE SCALE GENOMIC DNA]</scope>
    <source>
        <tissue evidence="2">The whole plant</tissue>
    </source>
</reference>
<sequence>MFQGVVATRDHAWTPNQGLNHEIDTEYSEHIDICFESFEDPSQNLESINDYSQLKRPSSTTSTGRRKKYLVQHF</sequence>
<evidence type="ECO:0000313" key="2">
    <source>
        <dbReference type="EMBL" id="PKU82198.1"/>
    </source>
</evidence>
<feature type="compositionally biased region" description="Polar residues" evidence="1">
    <location>
        <begin position="46"/>
        <end position="63"/>
    </location>
</feature>
<dbReference type="AlphaFoldDB" id="A0A2I0X2P6"/>
<feature type="region of interest" description="Disordered" evidence="1">
    <location>
        <begin position="46"/>
        <end position="66"/>
    </location>
</feature>
<proteinExistence type="predicted"/>
<protein>
    <submittedName>
        <fullName evidence="2">Uncharacterized protein</fullName>
    </submittedName>
</protein>
<name>A0A2I0X2P6_9ASPA</name>
<evidence type="ECO:0000313" key="3">
    <source>
        <dbReference type="Proteomes" id="UP000233837"/>
    </source>
</evidence>
<organism evidence="2 3">
    <name type="scientific">Dendrobium catenatum</name>
    <dbReference type="NCBI Taxonomy" id="906689"/>
    <lineage>
        <taxon>Eukaryota</taxon>
        <taxon>Viridiplantae</taxon>
        <taxon>Streptophyta</taxon>
        <taxon>Embryophyta</taxon>
        <taxon>Tracheophyta</taxon>
        <taxon>Spermatophyta</taxon>
        <taxon>Magnoliopsida</taxon>
        <taxon>Liliopsida</taxon>
        <taxon>Asparagales</taxon>
        <taxon>Orchidaceae</taxon>
        <taxon>Epidendroideae</taxon>
        <taxon>Malaxideae</taxon>
        <taxon>Dendrobiinae</taxon>
        <taxon>Dendrobium</taxon>
    </lineage>
</organism>
<reference evidence="2 3" key="1">
    <citation type="journal article" date="2016" name="Sci. Rep.">
        <title>The Dendrobium catenatum Lindl. genome sequence provides insights into polysaccharide synthase, floral development and adaptive evolution.</title>
        <authorList>
            <person name="Zhang G.Q."/>
            <person name="Xu Q."/>
            <person name="Bian C."/>
            <person name="Tsai W.C."/>
            <person name="Yeh C.M."/>
            <person name="Liu K.W."/>
            <person name="Yoshida K."/>
            <person name="Zhang L.S."/>
            <person name="Chang S.B."/>
            <person name="Chen F."/>
            <person name="Shi Y."/>
            <person name="Su Y.Y."/>
            <person name="Zhang Y.Q."/>
            <person name="Chen L.J."/>
            <person name="Yin Y."/>
            <person name="Lin M."/>
            <person name="Huang H."/>
            <person name="Deng H."/>
            <person name="Wang Z.W."/>
            <person name="Zhu S.L."/>
            <person name="Zhao X."/>
            <person name="Deng C."/>
            <person name="Niu S.C."/>
            <person name="Huang J."/>
            <person name="Wang M."/>
            <person name="Liu G.H."/>
            <person name="Yang H.J."/>
            <person name="Xiao X.J."/>
            <person name="Hsiao Y.Y."/>
            <person name="Wu W.L."/>
            <person name="Chen Y.Y."/>
            <person name="Mitsuda N."/>
            <person name="Ohme-Takagi M."/>
            <person name="Luo Y.B."/>
            <person name="Van de Peer Y."/>
            <person name="Liu Z.J."/>
        </authorList>
    </citation>
    <scope>NUCLEOTIDE SEQUENCE [LARGE SCALE GENOMIC DNA]</scope>
    <source>
        <tissue evidence="2">The whole plant</tissue>
    </source>
</reference>
<keyword evidence="3" id="KW-1185">Reference proteome</keyword>
<accession>A0A2I0X2P6</accession>